<evidence type="ECO:0000313" key="2">
    <source>
        <dbReference type="Proteomes" id="UP000185062"/>
    </source>
</evidence>
<keyword evidence="2" id="KW-1185">Reference proteome</keyword>
<dbReference type="EMBL" id="FSRO01000001">
    <property type="protein sequence ID" value="SIO36029.1"/>
    <property type="molecule type" value="Genomic_DNA"/>
</dbReference>
<reference evidence="1 2" key="1">
    <citation type="submission" date="2016-12" db="EMBL/GenBank/DDBJ databases">
        <authorList>
            <person name="Song W.-J."/>
            <person name="Kurnit D.M."/>
        </authorList>
    </citation>
    <scope>NUCLEOTIDE SEQUENCE [LARGE SCALE GENOMIC DNA]</scope>
    <source>
        <strain evidence="1 2">ATCC 49181</strain>
    </source>
</reference>
<sequence length="500" mass="56468">MIKENTIARHPELEQNNFDLLRQIFAHAYPVKNLDRSNDIDFLSPATTIKVVNSGRLSFAFIAQQNENQAFLKMVKPGFVRSNIPFSVLCTEECRLHSTIPTFKTYPGANGQLYQIVSAKLANVSANLLSLFSGQTITLTEVAKNGIDSLPETLTAIPGGQRGQIALMQTLGEYIVKVSDAMQSVTCHLPADIDTADPAGFILGRQIAQDIFQISHALTYLRTNHDRRILRAHIEQYLPNLGQSHEAQAFKRGLEENQLEIILARFNQLEENINASLAQTPAQNVPIHNEIKPANVGAIYDPRINQWRITQSFDFDNIAFGTHRNGDHTPLEKDLGRTLSFFAFDAITGEFSPTNAQATVKGFLQRLPRKLNVDEIDRLKHYVQLGLVTSYLWRASYFADELHGQPGRIQLARINPNVHVFQLEAFEHWLTSNNWHRFISALQEAPAMAQHRLIAAEALRFRNSSEYRLKRNSGTLKAYYEHIDAAHEMISNAHTDQSTY</sequence>
<protein>
    <recommendedName>
        <fullName evidence="3">Phosphotransferase enzyme family protein</fullName>
    </recommendedName>
</protein>
<evidence type="ECO:0008006" key="3">
    <source>
        <dbReference type="Google" id="ProtNLM"/>
    </source>
</evidence>
<proteinExistence type="predicted"/>
<evidence type="ECO:0000313" key="1">
    <source>
        <dbReference type="EMBL" id="SIO36029.1"/>
    </source>
</evidence>
<name>A0A1N6IVH8_9PROT</name>
<dbReference type="Proteomes" id="UP000185062">
    <property type="component" value="Unassembled WGS sequence"/>
</dbReference>
<dbReference type="AlphaFoldDB" id="A0A1N6IVH8"/>
<dbReference type="SUPFAM" id="SSF56112">
    <property type="entry name" value="Protein kinase-like (PK-like)"/>
    <property type="match status" value="1"/>
</dbReference>
<gene>
    <name evidence="1" type="ORF">SAMN02743940_2109</name>
</gene>
<accession>A0A1N6IVH8</accession>
<dbReference type="InterPro" id="IPR011009">
    <property type="entry name" value="Kinase-like_dom_sf"/>
</dbReference>
<organism evidence="1 2">
    <name type="scientific">Nitrosomonas cryotolerans ATCC 49181</name>
    <dbReference type="NCBI Taxonomy" id="1131553"/>
    <lineage>
        <taxon>Bacteria</taxon>
        <taxon>Pseudomonadati</taxon>
        <taxon>Pseudomonadota</taxon>
        <taxon>Betaproteobacteria</taxon>
        <taxon>Nitrosomonadales</taxon>
        <taxon>Nitrosomonadaceae</taxon>
        <taxon>Nitrosomonas</taxon>
    </lineage>
</organism>